<evidence type="ECO:0000256" key="1">
    <source>
        <dbReference type="ARBA" id="ARBA00004533"/>
    </source>
</evidence>
<evidence type="ECO:0000313" key="16">
    <source>
        <dbReference type="Proteomes" id="UP000192418"/>
    </source>
</evidence>
<sequence>MKSRVVITGSAFFSPLGNSGTDVIFAMVENRTAFKRADFDLDLVVAKVPDFNLKTHTGRYKNARYLNRGAAFGVASALRAVKDSGLSRDMLESAGLFTGAGPNLDREERSALWILKFLPNTAAAAIADLVGIHGEGITISTACATTLQVVGEAFQKIKNGNLDVALAGGGDSRVNPGAARAYKMAGALSTVKADPDKVHRPFDLGRKGFVMGEGGGFVILESLDHAKKRGANILAEVAGAGTSMDGGNMTAPESSGIWMEKAVKKALTQAELPPDKIDVVSTHGTGTQLNDAMETALMERLFVKKSPRIIALKSWIGHLSTACGVVELSICLSLMKKGILPAIRNLKDPSSPYLDFMTESRETFFNTLLLQNFGFGGQNAALVVKKWRE</sequence>
<evidence type="ECO:0000256" key="9">
    <source>
        <dbReference type="ARBA" id="ARBA00023136"/>
    </source>
</evidence>
<proteinExistence type="inferred from homology"/>
<dbReference type="AlphaFoldDB" id="A0A1W2DT02"/>
<gene>
    <name evidence="15" type="ORF">SAMN02746065_1203</name>
</gene>
<evidence type="ECO:0000256" key="3">
    <source>
        <dbReference type="ARBA" id="ARBA00022458"/>
    </source>
</evidence>
<dbReference type="SUPFAM" id="SSF53901">
    <property type="entry name" value="Thiolase-like"/>
    <property type="match status" value="2"/>
</dbReference>
<dbReference type="Pfam" id="PF00109">
    <property type="entry name" value="ketoacyl-synt"/>
    <property type="match status" value="1"/>
</dbReference>
<evidence type="ECO:0000256" key="8">
    <source>
        <dbReference type="ARBA" id="ARBA00022989"/>
    </source>
</evidence>
<evidence type="ECO:0000256" key="12">
    <source>
        <dbReference type="ARBA" id="ARBA00041756"/>
    </source>
</evidence>
<dbReference type="OrthoDB" id="9816204at2"/>
<keyword evidence="16" id="KW-1185">Reference proteome</keyword>
<dbReference type="PANTHER" id="PTHR11712">
    <property type="entry name" value="POLYKETIDE SYNTHASE-RELATED"/>
    <property type="match status" value="1"/>
</dbReference>
<dbReference type="InterPro" id="IPR020841">
    <property type="entry name" value="PKS_Beta-ketoAc_synthase_dom"/>
</dbReference>
<comment type="similarity">
    <text evidence="2 13">Belongs to the thiolase-like superfamily. Beta-ketoacyl-ACP synthases family.</text>
</comment>
<keyword evidence="6 13" id="KW-0808">Transferase</keyword>
<dbReference type="InterPro" id="IPR014031">
    <property type="entry name" value="Ketoacyl_synth_C"/>
</dbReference>
<keyword evidence="9" id="KW-0472">Membrane</keyword>
<evidence type="ECO:0000259" key="14">
    <source>
        <dbReference type="PROSITE" id="PS52004"/>
    </source>
</evidence>
<dbReference type="SMART" id="SM00825">
    <property type="entry name" value="PKS_KS"/>
    <property type="match status" value="1"/>
</dbReference>
<dbReference type="Proteomes" id="UP000192418">
    <property type="component" value="Unassembled WGS sequence"/>
</dbReference>
<dbReference type="PANTHER" id="PTHR11712:SF352">
    <property type="entry name" value="3-OXOACYL-[ACYL-CARRIER-PROTEIN] SYNTHASE"/>
    <property type="match status" value="1"/>
</dbReference>
<keyword evidence="3" id="KW-0536">Nodulation</keyword>
<accession>A0A1W2DT02</accession>
<name>A0A1W2DT02_9BACT</name>
<evidence type="ECO:0000256" key="10">
    <source>
        <dbReference type="ARBA" id="ARBA00037576"/>
    </source>
</evidence>
<dbReference type="RefSeq" id="WP_084070812.1">
    <property type="nucleotide sequence ID" value="NZ_FWXY01000020.1"/>
</dbReference>
<protein>
    <recommendedName>
        <fullName evidence="11">Nodulation protein E</fullName>
    </recommendedName>
    <alternativeName>
        <fullName evidence="12">Host-specificity of nodulation protein B</fullName>
    </alternativeName>
</protein>
<evidence type="ECO:0000256" key="6">
    <source>
        <dbReference type="ARBA" id="ARBA00022679"/>
    </source>
</evidence>
<evidence type="ECO:0000256" key="2">
    <source>
        <dbReference type="ARBA" id="ARBA00008467"/>
    </source>
</evidence>
<dbReference type="Gene3D" id="3.40.47.10">
    <property type="match status" value="1"/>
</dbReference>
<comment type="function">
    <text evidence="10">Proposed to synthesize NOD factor fatty acyl chain. Involved in the synthesis of a highly unsaturated fatty acid moiety, which forms part of a lipo-oligosaccharide that is responsible for host specificity.</text>
</comment>
<evidence type="ECO:0000256" key="7">
    <source>
        <dbReference type="ARBA" id="ARBA00022692"/>
    </source>
</evidence>
<evidence type="ECO:0000256" key="13">
    <source>
        <dbReference type="RuleBase" id="RU003694"/>
    </source>
</evidence>
<keyword evidence="8" id="KW-1133">Transmembrane helix</keyword>
<organism evidence="15 16">
    <name type="scientific">Desulfocicer vacuolatum DSM 3385</name>
    <dbReference type="NCBI Taxonomy" id="1121400"/>
    <lineage>
        <taxon>Bacteria</taxon>
        <taxon>Pseudomonadati</taxon>
        <taxon>Thermodesulfobacteriota</taxon>
        <taxon>Desulfobacteria</taxon>
        <taxon>Desulfobacterales</taxon>
        <taxon>Desulfobacteraceae</taxon>
        <taxon>Desulfocicer</taxon>
    </lineage>
</organism>
<evidence type="ECO:0000313" key="15">
    <source>
        <dbReference type="EMBL" id="SMD00162.1"/>
    </source>
</evidence>
<dbReference type="STRING" id="1121400.SAMN02746065_1203"/>
<keyword evidence="7" id="KW-0812">Transmembrane</keyword>
<keyword evidence="5" id="KW-0997">Cell inner membrane</keyword>
<evidence type="ECO:0000256" key="5">
    <source>
        <dbReference type="ARBA" id="ARBA00022519"/>
    </source>
</evidence>
<dbReference type="InterPro" id="IPR000794">
    <property type="entry name" value="Beta-ketoacyl_synthase"/>
</dbReference>
<dbReference type="EMBL" id="FWXY01000020">
    <property type="protein sequence ID" value="SMD00162.1"/>
    <property type="molecule type" value="Genomic_DNA"/>
</dbReference>
<evidence type="ECO:0000256" key="4">
    <source>
        <dbReference type="ARBA" id="ARBA00022475"/>
    </source>
</evidence>
<dbReference type="Pfam" id="PF02801">
    <property type="entry name" value="Ketoacyl-synt_C"/>
    <property type="match status" value="1"/>
</dbReference>
<dbReference type="GO" id="GO:0005886">
    <property type="term" value="C:plasma membrane"/>
    <property type="evidence" value="ECO:0007669"/>
    <property type="project" value="UniProtKB-SubCell"/>
</dbReference>
<reference evidence="15 16" key="1">
    <citation type="submission" date="2017-04" db="EMBL/GenBank/DDBJ databases">
        <authorList>
            <person name="Afonso C.L."/>
            <person name="Miller P.J."/>
            <person name="Scott M.A."/>
            <person name="Spackman E."/>
            <person name="Goraichik I."/>
            <person name="Dimitrov K.M."/>
            <person name="Suarez D.L."/>
            <person name="Swayne D.E."/>
        </authorList>
    </citation>
    <scope>NUCLEOTIDE SEQUENCE [LARGE SCALE GENOMIC DNA]</scope>
    <source>
        <strain evidence="15 16">DSM 3385</strain>
    </source>
</reference>
<dbReference type="GO" id="GO:0004315">
    <property type="term" value="F:3-oxoacyl-[acyl-carrier-protein] synthase activity"/>
    <property type="evidence" value="ECO:0007669"/>
    <property type="project" value="TreeGrafter"/>
</dbReference>
<comment type="subcellular location">
    <subcellularLocation>
        <location evidence="1">Cell inner membrane</location>
    </subcellularLocation>
</comment>
<feature type="domain" description="Ketosynthase family 3 (KS3)" evidence="14">
    <location>
        <begin position="1"/>
        <end position="386"/>
    </location>
</feature>
<dbReference type="InterPro" id="IPR014030">
    <property type="entry name" value="Ketoacyl_synth_N"/>
</dbReference>
<dbReference type="CDD" id="cd00834">
    <property type="entry name" value="KAS_I_II"/>
    <property type="match status" value="1"/>
</dbReference>
<dbReference type="PROSITE" id="PS52004">
    <property type="entry name" value="KS3_2"/>
    <property type="match status" value="1"/>
</dbReference>
<keyword evidence="4" id="KW-1003">Cell membrane</keyword>
<evidence type="ECO:0000256" key="11">
    <source>
        <dbReference type="ARBA" id="ARBA00039445"/>
    </source>
</evidence>
<dbReference type="GO" id="GO:0006633">
    <property type="term" value="P:fatty acid biosynthetic process"/>
    <property type="evidence" value="ECO:0007669"/>
    <property type="project" value="TreeGrafter"/>
</dbReference>
<dbReference type="InterPro" id="IPR016039">
    <property type="entry name" value="Thiolase-like"/>
</dbReference>